<evidence type="ECO:0000256" key="3">
    <source>
        <dbReference type="ARBA" id="ARBA00023125"/>
    </source>
</evidence>
<dbReference type="Pfam" id="PF00589">
    <property type="entry name" value="Phage_integrase"/>
    <property type="match status" value="1"/>
</dbReference>
<evidence type="ECO:0000256" key="5">
    <source>
        <dbReference type="PROSITE-ProRule" id="PRU01248"/>
    </source>
</evidence>
<dbReference type="PROSITE" id="PS51900">
    <property type="entry name" value="CB"/>
    <property type="match status" value="1"/>
</dbReference>
<dbReference type="RefSeq" id="WP_181075517.1">
    <property type="nucleotide sequence ID" value="NZ_DALZQH010000050.1"/>
</dbReference>
<dbReference type="Gene3D" id="1.10.443.10">
    <property type="entry name" value="Intergrase catalytic core"/>
    <property type="match status" value="1"/>
</dbReference>
<dbReference type="Proteomes" id="UP001165292">
    <property type="component" value="Unassembled WGS sequence"/>
</dbReference>
<dbReference type="PANTHER" id="PTHR30629">
    <property type="entry name" value="PROPHAGE INTEGRASE"/>
    <property type="match status" value="1"/>
</dbReference>
<comment type="caution">
    <text evidence="8">The sequence shown here is derived from an EMBL/GenBank/DDBJ whole genome shotgun (WGS) entry which is preliminary data.</text>
</comment>
<gene>
    <name evidence="8" type="ORF">NJF43_01110</name>
</gene>
<proteinExistence type="inferred from homology"/>
<evidence type="ECO:0000259" key="6">
    <source>
        <dbReference type="PROSITE" id="PS51898"/>
    </source>
</evidence>
<dbReference type="InterPro" id="IPR010998">
    <property type="entry name" value="Integrase_recombinase_N"/>
</dbReference>
<evidence type="ECO:0000313" key="9">
    <source>
        <dbReference type="Proteomes" id="UP001165292"/>
    </source>
</evidence>
<dbReference type="Pfam" id="PF13356">
    <property type="entry name" value="Arm-DNA-bind_3"/>
    <property type="match status" value="1"/>
</dbReference>
<evidence type="ECO:0000259" key="7">
    <source>
        <dbReference type="PROSITE" id="PS51900"/>
    </source>
</evidence>
<sequence>MPLTDTAIRQARPREKAYTLADADGLALFIHPRGGKYWHFRYRLGGKGCRISLGTYPEVSLKDARLRRDDARQKVAAGIDPRSSPGTPPAIVTFRQVANEWDTFRTPRLTQGRKGSAAQARRYLDKDIIPLLGDMPIEAVRRTDVLKVVRAVEERGALNVAEKIRTWLHQIFRYAMVHEYVEVNPATDLDIVAAEQPPVKHNPWLRLGELGEFVRTLRAYHGSLLVRLGVELMLLTGVRTAEIRHARHDQFDLDKRLWSIPASEVKQLRKLVRLKGSEVPDYLVPLSSQAVEVIRAIQVFTRQYELLIPGRNDPAKVLSENTLNTAIKRMGYANRLTGHGIRATLSTALYEMGYPSPWIEAQISHADENKVRDAYNHALYVDQRRDMMQVWADYLDFLAATTKPFDSRSMPRYLP</sequence>
<dbReference type="GO" id="GO:0003677">
    <property type="term" value="F:DNA binding"/>
    <property type="evidence" value="ECO:0007669"/>
    <property type="project" value="UniProtKB-UniRule"/>
</dbReference>
<accession>A0AA41WI89</accession>
<dbReference type="SUPFAM" id="SSF56349">
    <property type="entry name" value="DNA breaking-rejoining enzymes"/>
    <property type="match status" value="1"/>
</dbReference>
<name>A0AA41WI89_9GAMM</name>
<comment type="similarity">
    <text evidence="1">Belongs to the 'phage' integrase family.</text>
</comment>
<evidence type="ECO:0000256" key="2">
    <source>
        <dbReference type="ARBA" id="ARBA00022908"/>
    </source>
</evidence>
<dbReference type="InterPro" id="IPR025166">
    <property type="entry name" value="Integrase_DNA_bind_dom"/>
</dbReference>
<dbReference type="InterPro" id="IPR011010">
    <property type="entry name" value="DNA_brk_join_enz"/>
</dbReference>
<keyword evidence="3 5" id="KW-0238">DNA-binding</keyword>
<dbReference type="Gene3D" id="3.30.160.390">
    <property type="entry name" value="Integrase, DNA-binding domain"/>
    <property type="match status" value="1"/>
</dbReference>
<dbReference type="Pfam" id="PF22022">
    <property type="entry name" value="Phage_int_M"/>
    <property type="match status" value="1"/>
</dbReference>
<feature type="domain" description="Core-binding (CB)" evidence="7">
    <location>
        <begin position="92"/>
        <end position="176"/>
    </location>
</feature>
<evidence type="ECO:0000313" key="8">
    <source>
        <dbReference type="EMBL" id="MCO7543350.1"/>
    </source>
</evidence>
<dbReference type="CDD" id="cd00801">
    <property type="entry name" value="INT_P4_C"/>
    <property type="match status" value="1"/>
</dbReference>
<dbReference type="InterPro" id="IPR050808">
    <property type="entry name" value="Phage_Integrase"/>
</dbReference>
<evidence type="ECO:0000256" key="4">
    <source>
        <dbReference type="ARBA" id="ARBA00023172"/>
    </source>
</evidence>
<protein>
    <submittedName>
        <fullName evidence="8">Integrase arm-type DNA-binding domain-containing protein</fullName>
    </submittedName>
</protein>
<dbReference type="PANTHER" id="PTHR30629:SF2">
    <property type="entry name" value="PROPHAGE INTEGRASE INTS-RELATED"/>
    <property type="match status" value="1"/>
</dbReference>
<dbReference type="InterPro" id="IPR002104">
    <property type="entry name" value="Integrase_catalytic"/>
</dbReference>
<dbReference type="InterPro" id="IPR038488">
    <property type="entry name" value="Integrase_DNA-bd_sf"/>
</dbReference>
<dbReference type="GO" id="GO:0006310">
    <property type="term" value="P:DNA recombination"/>
    <property type="evidence" value="ECO:0007669"/>
    <property type="project" value="UniProtKB-KW"/>
</dbReference>
<feature type="domain" description="Tyr recombinase" evidence="6">
    <location>
        <begin position="200"/>
        <end position="388"/>
    </location>
</feature>
<keyword evidence="4" id="KW-0233">DNA recombination</keyword>
<organism evidence="8 9">
    <name type="scientific">Stutzerimonas nitrititolerans</name>
    <dbReference type="NCBI Taxonomy" id="2482751"/>
    <lineage>
        <taxon>Bacteria</taxon>
        <taxon>Pseudomonadati</taxon>
        <taxon>Pseudomonadota</taxon>
        <taxon>Gammaproteobacteria</taxon>
        <taxon>Pseudomonadales</taxon>
        <taxon>Pseudomonadaceae</taxon>
        <taxon>Stutzerimonas</taxon>
    </lineage>
</organism>
<dbReference type="Gene3D" id="1.10.150.130">
    <property type="match status" value="1"/>
</dbReference>
<dbReference type="AlphaFoldDB" id="A0AA41WI89"/>
<dbReference type="InterPro" id="IPR044068">
    <property type="entry name" value="CB"/>
</dbReference>
<dbReference type="EMBL" id="JAMYBS010000001">
    <property type="protein sequence ID" value="MCO7543350.1"/>
    <property type="molecule type" value="Genomic_DNA"/>
</dbReference>
<dbReference type="InterPro" id="IPR053876">
    <property type="entry name" value="Phage_int_M"/>
</dbReference>
<dbReference type="PROSITE" id="PS51898">
    <property type="entry name" value="TYR_RECOMBINASE"/>
    <property type="match status" value="1"/>
</dbReference>
<evidence type="ECO:0000256" key="1">
    <source>
        <dbReference type="ARBA" id="ARBA00008857"/>
    </source>
</evidence>
<keyword evidence="2" id="KW-0229">DNA integration</keyword>
<dbReference type="InterPro" id="IPR013762">
    <property type="entry name" value="Integrase-like_cat_sf"/>
</dbReference>
<reference evidence="8" key="1">
    <citation type="submission" date="2022-06" db="EMBL/GenBank/DDBJ databases">
        <title>Detection of beta-lactamases in bacteria of animal origin.</title>
        <authorList>
            <person name="Mlynarcik P."/>
            <person name="Zdarska V."/>
            <person name="Chudobova H."/>
            <person name="Prochazkova P."/>
            <person name="Hricova K."/>
            <person name="Mezerova K."/>
            <person name="Bardon J."/>
            <person name="Dolejska M."/>
            <person name="Sukkar I."/>
            <person name="Kolar M."/>
        </authorList>
    </citation>
    <scope>NUCLEOTIDE SEQUENCE</scope>
    <source>
        <strain evidence="8">S 300-3</strain>
    </source>
</reference>
<dbReference type="GO" id="GO:0015074">
    <property type="term" value="P:DNA integration"/>
    <property type="evidence" value="ECO:0007669"/>
    <property type="project" value="UniProtKB-KW"/>
</dbReference>